<dbReference type="SMART" id="SM00382">
    <property type="entry name" value="AAA"/>
    <property type="match status" value="1"/>
</dbReference>
<protein>
    <submittedName>
        <fullName evidence="6">Zinc transport system ATP-binding protein</fullName>
    </submittedName>
</protein>
<gene>
    <name evidence="6" type="ORF">SAMN02745941_01360</name>
</gene>
<evidence type="ECO:0000256" key="1">
    <source>
        <dbReference type="ARBA" id="ARBA00005417"/>
    </source>
</evidence>
<evidence type="ECO:0000313" key="6">
    <source>
        <dbReference type="EMBL" id="SHH93397.1"/>
    </source>
</evidence>
<dbReference type="PROSITE" id="PS00211">
    <property type="entry name" value="ABC_TRANSPORTER_1"/>
    <property type="match status" value="1"/>
</dbReference>
<dbReference type="Proteomes" id="UP000184241">
    <property type="component" value="Unassembled WGS sequence"/>
</dbReference>
<dbReference type="InterPro" id="IPR017871">
    <property type="entry name" value="ABC_transporter-like_CS"/>
</dbReference>
<name>A0A1M5X0M6_9CLOT</name>
<sequence>MLEVKELFFSYTGKDPYILNNVNLNIPQGGFLSIIGENGSAKTTLLKLVLGLLKPIKGIINTSNYSVGYVPQRMDSFNSSFPITVKELLKVHAKTLGIKDNKAIDEVLRYVNMTAFKNSLIGSLSGGQQQRIFIGRALLGNPGLLALDELSSGLDAKTQQELYELLRTLNKEKGITILSVEHNISKALAYSTHIINVKDCCANLYTINDFKNTIYTQQVLI</sequence>
<keyword evidence="3" id="KW-0547">Nucleotide-binding</keyword>
<keyword evidence="2" id="KW-0813">Transport</keyword>
<dbReference type="AlphaFoldDB" id="A0A1M5X0M6"/>
<dbReference type="PANTHER" id="PTHR42734">
    <property type="entry name" value="METAL TRANSPORT SYSTEM ATP-BINDING PROTEIN TM_0124-RELATED"/>
    <property type="match status" value="1"/>
</dbReference>
<dbReference type="InterPro" id="IPR027417">
    <property type="entry name" value="P-loop_NTPase"/>
</dbReference>
<accession>A0A1M5X0M6</accession>
<dbReference type="Gene3D" id="3.40.50.300">
    <property type="entry name" value="P-loop containing nucleotide triphosphate hydrolases"/>
    <property type="match status" value="1"/>
</dbReference>
<dbReference type="InterPro" id="IPR003593">
    <property type="entry name" value="AAA+_ATPase"/>
</dbReference>
<evidence type="ECO:0000256" key="4">
    <source>
        <dbReference type="ARBA" id="ARBA00022840"/>
    </source>
</evidence>
<dbReference type="GO" id="GO:0016887">
    <property type="term" value="F:ATP hydrolysis activity"/>
    <property type="evidence" value="ECO:0007669"/>
    <property type="project" value="InterPro"/>
</dbReference>
<keyword evidence="4 6" id="KW-0067">ATP-binding</keyword>
<dbReference type="SUPFAM" id="SSF52540">
    <property type="entry name" value="P-loop containing nucleoside triphosphate hydrolases"/>
    <property type="match status" value="1"/>
</dbReference>
<dbReference type="Pfam" id="PF00005">
    <property type="entry name" value="ABC_tran"/>
    <property type="match status" value="1"/>
</dbReference>
<dbReference type="EMBL" id="FQXU01000004">
    <property type="protein sequence ID" value="SHH93397.1"/>
    <property type="molecule type" value="Genomic_DNA"/>
</dbReference>
<dbReference type="InterPro" id="IPR003439">
    <property type="entry name" value="ABC_transporter-like_ATP-bd"/>
</dbReference>
<dbReference type="GO" id="GO:0005524">
    <property type="term" value="F:ATP binding"/>
    <property type="evidence" value="ECO:0007669"/>
    <property type="project" value="UniProtKB-KW"/>
</dbReference>
<evidence type="ECO:0000313" key="7">
    <source>
        <dbReference type="Proteomes" id="UP000184241"/>
    </source>
</evidence>
<dbReference type="PROSITE" id="PS50893">
    <property type="entry name" value="ABC_TRANSPORTER_2"/>
    <property type="match status" value="1"/>
</dbReference>
<dbReference type="InterPro" id="IPR050153">
    <property type="entry name" value="Metal_Ion_Import_ABC"/>
</dbReference>
<dbReference type="RefSeq" id="WP_073017958.1">
    <property type="nucleotide sequence ID" value="NZ_FQXU01000004.1"/>
</dbReference>
<organism evidence="6 7">
    <name type="scientific">Clostridium intestinale DSM 6191</name>
    <dbReference type="NCBI Taxonomy" id="1121320"/>
    <lineage>
        <taxon>Bacteria</taxon>
        <taxon>Bacillati</taxon>
        <taxon>Bacillota</taxon>
        <taxon>Clostridia</taxon>
        <taxon>Eubacteriales</taxon>
        <taxon>Clostridiaceae</taxon>
        <taxon>Clostridium</taxon>
    </lineage>
</organism>
<evidence type="ECO:0000259" key="5">
    <source>
        <dbReference type="PROSITE" id="PS50893"/>
    </source>
</evidence>
<comment type="similarity">
    <text evidence="1">Belongs to the ABC transporter superfamily.</text>
</comment>
<proteinExistence type="inferred from homology"/>
<reference evidence="6 7" key="1">
    <citation type="submission" date="2016-11" db="EMBL/GenBank/DDBJ databases">
        <authorList>
            <person name="Jaros S."/>
            <person name="Januszkiewicz K."/>
            <person name="Wedrychowicz H."/>
        </authorList>
    </citation>
    <scope>NUCLEOTIDE SEQUENCE [LARGE SCALE GENOMIC DNA]</scope>
    <source>
        <strain evidence="6 7">DSM 6191</strain>
    </source>
</reference>
<evidence type="ECO:0000256" key="2">
    <source>
        <dbReference type="ARBA" id="ARBA00022448"/>
    </source>
</evidence>
<evidence type="ECO:0000256" key="3">
    <source>
        <dbReference type="ARBA" id="ARBA00022741"/>
    </source>
</evidence>
<dbReference type="PANTHER" id="PTHR42734:SF17">
    <property type="entry name" value="METAL TRANSPORT SYSTEM ATP-BINDING PROTEIN TM_0124-RELATED"/>
    <property type="match status" value="1"/>
</dbReference>
<feature type="domain" description="ABC transporter" evidence="5">
    <location>
        <begin position="2"/>
        <end position="220"/>
    </location>
</feature>